<feature type="domain" description="G-protein coupled receptors family 1 profile" evidence="10">
    <location>
        <begin position="40"/>
        <end position="297"/>
    </location>
</feature>
<feature type="transmembrane region" description="Helical" evidence="9">
    <location>
        <begin position="20"/>
        <end position="49"/>
    </location>
</feature>
<dbReference type="Proteomes" id="UP001159427">
    <property type="component" value="Unassembled WGS sequence"/>
</dbReference>
<dbReference type="Gene3D" id="1.20.1070.10">
    <property type="entry name" value="Rhodopsin 7-helix transmembrane proteins"/>
    <property type="match status" value="1"/>
</dbReference>
<gene>
    <name evidence="11" type="ORF">PEVE_00016200</name>
</gene>
<dbReference type="PRINTS" id="PR00237">
    <property type="entry name" value="GPCRRHODOPSN"/>
</dbReference>
<evidence type="ECO:0000313" key="12">
    <source>
        <dbReference type="Proteomes" id="UP001159427"/>
    </source>
</evidence>
<dbReference type="InterPro" id="IPR000276">
    <property type="entry name" value="GPCR_Rhodpsn"/>
</dbReference>
<keyword evidence="6 8" id="KW-0675">Receptor</keyword>
<keyword evidence="2 8" id="KW-0812">Transmembrane</keyword>
<feature type="transmembrane region" description="Helical" evidence="9">
    <location>
        <begin position="240"/>
        <end position="265"/>
    </location>
</feature>
<dbReference type="EMBL" id="CALNXI010002268">
    <property type="protein sequence ID" value="CAH3185575.1"/>
    <property type="molecule type" value="Genomic_DNA"/>
</dbReference>
<feature type="transmembrane region" description="Helical" evidence="9">
    <location>
        <begin position="277"/>
        <end position="300"/>
    </location>
</feature>
<evidence type="ECO:0000256" key="5">
    <source>
        <dbReference type="ARBA" id="ARBA00023136"/>
    </source>
</evidence>
<evidence type="ECO:0000256" key="4">
    <source>
        <dbReference type="ARBA" id="ARBA00023040"/>
    </source>
</evidence>
<keyword evidence="12" id="KW-1185">Reference proteome</keyword>
<comment type="subcellular location">
    <subcellularLocation>
        <location evidence="1">Membrane</location>
        <topology evidence="1">Multi-pass membrane protein</topology>
    </subcellularLocation>
</comment>
<keyword evidence="3 9" id="KW-1133">Transmembrane helix</keyword>
<feature type="transmembrane region" description="Helical" evidence="9">
    <location>
        <begin position="141"/>
        <end position="162"/>
    </location>
</feature>
<dbReference type="PANTHER" id="PTHR24243:SF208">
    <property type="entry name" value="PYROKININ-1 RECEPTOR"/>
    <property type="match status" value="1"/>
</dbReference>
<dbReference type="InterPro" id="IPR017452">
    <property type="entry name" value="GPCR_Rhodpsn_7TM"/>
</dbReference>
<comment type="caution">
    <text evidence="11">The sequence shown here is derived from an EMBL/GenBank/DDBJ whole genome shotgun (WGS) entry which is preliminary data.</text>
</comment>
<dbReference type="PROSITE" id="PS50262">
    <property type="entry name" value="G_PROTEIN_RECEP_F1_2"/>
    <property type="match status" value="1"/>
</dbReference>
<evidence type="ECO:0000256" key="8">
    <source>
        <dbReference type="RuleBase" id="RU000688"/>
    </source>
</evidence>
<reference evidence="11 12" key="1">
    <citation type="submission" date="2022-05" db="EMBL/GenBank/DDBJ databases">
        <authorList>
            <consortium name="Genoscope - CEA"/>
            <person name="William W."/>
        </authorList>
    </citation>
    <scope>NUCLEOTIDE SEQUENCE [LARGE SCALE GENOMIC DNA]</scope>
</reference>
<keyword evidence="4 8" id="KW-0297">G-protein coupled receptor</keyword>
<dbReference type="CDD" id="cd00637">
    <property type="entry name" value="7tm_classA_rhodopsin-like"/>
    <property type="match status" value="1"/>
</dbReference>
<evidence type="ECO:0000256" key="6">
    <source>
        <dbReference type="ARBA" id="ARBA00023170"/>
    </source>
</evidence>
<evidence type="ECO:0000256" key="9">
    <source>
        <dbReference type="SAM" id="Phobius"/>
    </source>
</evidence>
<keyword evidence="5 9" id="KW-0472">Membrane</keyword>
<name>A0ABN8S3G9_9CNID</name>
<dbReference type="SUPFAM" id="SSF81321">
    <property type="entry name" value="Family A G protein-coupled receptor-like"/>
    <property type="match status" value="1"/>
</dbReference>
<feature type="transmembrane region" description="Helical" evidence="9">
    <location>
        <begin position="182"/>
        <end position="204"/>
    </location>
</feature>
<accession>A0ABN8S3G9</accession>
<comment type="similarity">
    <text evidence="8">Belongs to the G-protein coupled receptor 1 family.</text>
</comment>
<organism evidence="11 12">
    <name type="scientific">Porites evermanni</name>
    <dbReference type="NCBI Taxonomy" id="104178"/>
    <lineage>
        <taxon>Eukaryota</taxon>
        <taxon>Metazoa</taxon>
        <taxon>Cnidaria</taxon>
        <taxon>Anthozoa</taxon>
        <taxon>Hexacorallia</taxon>
        <taxon>Scleractinia</taxon>
        <taxon>Fungiina</taxon>
        <taxon>Poritidae</taxon>
        <taxon>Porites</taxon>
    </lineage>
</organism>
<dbReference type="PROSITE" id="PS00237">
    <property type="entry name" value="G_PROTEIN_RECEP_F1_1"/>
    <property type="match status" value="1"/>
</dbReference>
<evidence type="ECO:0000256" key="7">
    <source>
        <dbReference type="ARBA" id="ARBA00023224"/>
    </source>
</evidence>
<evidence type="ECO:0000259" key="10">
    <source>
        <dbReference type="PROSITE" id="PS50262"/>
    </source>
</evidence>
<feature type="transmembrane region" description="Helical" evidence="9">
    <location>
        <begin position="61"/>
        <end position="82"/>
    </location>
</feature>
<protein>
    <recommendedName>
        <fullName evidence="10">G-protein coupled receptors family 1 profile domain-containing protein</fullName>
    </recommendedName>
</protein>
<evidence type="ECO:0000256" key="3">
    <source>
        <dbReference type="ARBA" id="ARBA00022989"/>
    </source>
</evidence>
<dbReference type="Pfam" id="PF00001">
    <property type="entry name" value="7tm_1"/>
    <property type="match status" value="1"/>
</dbReference>
<keyword evidence="7 8" id="KW-0807">Transducer</keyword>
<dbReference type="SMART" id="SM01381">
    <property type="entry name" value="7TM_GPCR_Srsx"/>
    <property type="match status" value="1"/>
</dbReference>
<evidence type="ECO:0000313" key="11">
    <source>
        <dbReference type="EMBL" id="CAH3185575.1"/>
    </source>
</evidence>
<evidence type="ECO:0000256" key="2">
    <source>
        <dbReference type="ARBA" id="ARBA00022692"/>
    </source>
</evidence>
<proteinExistence type="inferred from homology"/>
<sequence length="337" mass="37898">MNYSNISRNHPYNEILLVPYSFKVVLSFVSSVAMLVSAIGNILVITSFVKTLSLRNSTNSYITSMAVSDLLFVAVDLALYASSRLFVLGGSVSSFQCKFGRYIANVSYSVSIESLVLITVDRYIAIVYPMKVILITGKMRTAFILASWIIPMGMLAPFLHYYKRAQELDGPLICTMGSKLLHAVYTFMGIVLLFIIPLIVIVILNSRIMKALRTTTQGVPNPNLSNSARRHQQNRKIIKTLIAINVIFFACWTLYYLSIIFFVFFGHVLRRDSQEMLVITCLYLPALLSTVANPAILFIFSKNYRQALKNCFRSVVVKCRSCLARQEVTGLQSTDLN</sequence>
<evidence type="ECO:0000256" key="1">
    <source>
        <dbReference type="ARBA" id="ARBA00004141"/>
    </source>
</evidence>
<dbReference type="PANTHER" id="PTHR24243">
    <property type="entry name" value="G-PROTEIN COUPLED RECEPTOR"/>
    <property type="match status" value="1"/>
</dbReference>